<proteinExistence type="predicted"/>
<dbReference type="AlphaFoldDB" id="A0A650CV77"/>
<keyword evidence="1" id="KW-1133">Transmembrane helix</keyword>
<reference evidence="3 4" key="2">
    <citation type="submission" date="2019-10" db="EMBL/GenBank/DDBJ databases">
        <title>Genome Sequences from Six Type Strain Members of the Archaeal Family Sulfolobaceae: Acidianus ambivalens, Acidianus infernus, Metallosphaera prunae, Stygiolobus azoricus, Sulfolobus metallicus, and Sulfurisphaera ohwakuensis.</title>
        <authorList>
            <person name="Counts J.A."/>
            <person name="Kelly R.M."/>
        </authorList>
    </citation>
    <scope>NUCLEOTIDE SEQUENCE [LARGE SCALE GENOMIC DNA]</scope>
    <source>
        <strain evidence="3 4">LEI 10</strain>
    </source>
</reference>
<dbReference type="EMBL" id="CP045482">
    <property type="protein sequence ID" value="QGR21673.1"/>
    <property type="molecule type" value="Genomic_DNA"/>
</dbReference>
<sequence length="110" mass="11910">MSIFKLLHISILGIILLSILGISFSVGSISVGNGPSYGVYSNGRIFIISQQANELQEISDASSSVSYFASPIPSIVSHKYHSSNFYKIYEILSLAAVIVVVLGIVIIYLR</sequence>
<evidence type="ECO:0000313" key="2">
    <source>
        <dbReference type="EMBL" id="MQL55755.1"/>
    </source>
</evidence>
<gene>
    <name evidence="3" type="ORF">D1866_06430</name>
    <name evidence="2" type="ORF">GFB69_08395</name>
</gene>
<keyword evidence="1" id="KW-0812">Transmembrane</keyword>
<dbReference type="EMBL" id="WHYS01000002">
    <property type="protein sequence ID" value="MQL55755.1"/>
    <property type="molecule type" value="Genomic_DNA"/>
</dbReference>
<accession>A0A650CV77</accession>
<evidence type="ECO:0000313" key="5">
    <source>
        <dbReference type="Proteomes" id="UP000474054"/>
    </source>
</evidence>
<feature type="transmembrane region" description="Helical" evidence="1">
    <location>
        <begin position="88"/>
        <end position="109"/>
    </location>
</feature>
<dbReference type="Proteomes" id="UP000474054">
    <property type="component" value="Unassembled WGS sequence"/>
</dbReference>
<dbReference type="GeneID" id="42779358"/>
<evidence type="ECO:0000256" key="1">
    <source>
        <dbReference type="SAM" id="Phobius"/>
    </source>
</evidence>
<evidence type="ECO:0000313" key="4">
    <source>
        <dbReference type="Proteomes" id="UP000426328"/>
    </source>
</evidence>
<dbReference type="Proteomes" id="UP000426328">
    <property type="component" value="Chromosome"/>
</dbReference>
<organism evidence="3 4">
    <name type="scientific">Acidianus ambivalens</name>
    <name type="common">Desulfurolobus ambivalens</name>
    <dbReference type="NCBI Taxonomy" id="2283"/>
    <lineage>
        <taxon>Archaea</taxon>
        <taxon>Thermoproteota</taxon>
        <taxon>Thermoprotei</taxon>
        <taxon>Sulfolobales</taxon>
        <taxon>Sulfolobaceae</taxon>
        <taxon>Acidianus</taxon>
    </lineage>
</organism>
<dbReference type="KEGG" id="aamb:D1866_06430"/>
<keyword evidence="1" id="KW-0472">Membrane</keyword>
<name>A0A650CV77_ACIAM</name>
<reference evidence="2 5" key="1">
    <citation type="submission" date="2019-10" db="EMBL/GenBank/DDBJ databases">
        <title>Comparative genomics of sulfur disproportionating microorganisms.</title>
        <authorList>
            <person name="Ward L.M."/>
            <person name="Bertran E."/>
            <person name="Johnston D."/>
        </authorList>
    </citation>
    <scope>NUCLEOTIDE SEQUENCE [LARGE SCALE GENOMIC DNA]</scope>
    <source>
        <strain evidence="2 5">DSM 3772</strain>
    </source>
</reference>
<keyword evidence="4" id="KW-1185">Reference proteome</keyword>
<evidence type="ECO:0000313" key="3">
    <source>
        <dbReference type="EMBL" id="QGR21673.1"/>
    </source>
</evidence>
<dbReference type="RefSeq" id="WP_152941868.1">
    <property type="nucleotide sequence ID" value="NZ_CP045482.1"/>
</dbReference>
<protein>
    <submittedName>
        <fullName evidence="3">Uncharacterized protein</fullName>
    </submittedName>
</protein>
<feature type="transmembrane region" description="Helical" evidence="1">
    <location>
        <begin position="7"/>
        <end position="31"/>
    </location>
</feature>